<name>A0AAD3U0C8_9TREE</name>
<reference evidence="6" key="1">
    <citation type="journal article" date="2023" name="BMC Genomics">
        <title>Chromosome-level genome assemblies of Cutaneotrichosporon spp. (Trichosporonales, Basidiomycota) reveal imbalanced evolution between nucleotide sequences and chromosome synteny.</title>
        <authorList>
            <person name="Kobayashi Y."/>
            <person name="Kayamori A."/>
            <person name="Aoki K."/>
            <person name="Shiwa Y."/>
            <person name="Matsutani M."/>
            <person name="Fujita N."/>
            <person name="Sugita T."/>
            <person name="Iwasaki W."/>
            <person name="Tanaka N."/>
            <person name="Takashima M."/>
        </authorList>
    </citation>
    <scope>NUCLEOTIDE SEQUENCE</scope>
    <source>
        <strain evidence="6">HIS016</strain>
    </source>
</reference>
<keyword evidence="1" id="KW-0343">GTPase activation</keyword>
<evidence type="ECO:0000313" key="6">
    <source>
        <dbReference type="EMBL" id="GMK59727.1"/>
    </source>
</evidence>
<dbReference type="InterPro" id="IPR000195">
    <property type="entry name" value="Rab-GAP-TBC_dom"/>
</dbReference>
<dbReference type="InterPro" id="IPR035969">
    <property type="entry name" value="Rab-GAP_TBC_sf"/>
</dbReference>
<feature type="compositionally biased region" description="Basic and acidic residues" evidence="4">
    <location>
        <begin position="429"/>
        <end position="447"/>
    </location>
</feature>
<feature type="domain" description="Rab-GAP TBC" evidence="5">
    <location>
        <begin position="671"/>
        <end position="854"/>
    </location>
</feature>
<feature type="compositionally biased region" description="Low complexity" evidence="4">
    <location>
        <begin position="85"/>
        <end position="124"/>
    </location>
</feature>
<dbReference type="AlphaFoldDB" id="A0AAD3U0C8"/>
<organism evidence="6 7">
    <name type="scientific">Cutaneotrichosporon spelunceum</name>
    <dbReference type="NCBI Taxonomy" id="1672016"/>
    <lineage>
        <taxon>Eukaryota</taxon>
        <taxon>Fungi</taxon>
        <taxon>Dikarya</taxon>
        <taxon>Basidiomycota</taxon>
        <taxon>Agaricomycotina</taxon>
        <taxon>Tremellomycetes</taxon>
        <taxon>Trichosporonales</taxon>
        <taxon>Trichosporonaceae</taxon>
        <taxon>Cutaneotrichosporon</taxon>
    </lineage>
</organism>
<feature type="region of interest" description="Disordered" evidence="4">
    <location>
        <begin position="504"/>
        <end position="611"/>
    </location>
</feature>
<dbReference type="Gene3D" id="1.10.8.270">
    <property type="entry name" value="putative rabgap domain of human tbc1 domain family member 14 like domains"/>
    <property type="match status" value="1"/>
</dbReference>
<feature type="compositionally biased region" description="Polar residues" evidence="4">
    <location>
        <begin position="549"/>
        <end position="561"/>
    </location>
</feature>
<dbReference type="PANTHER" id="PTHR47219:SF9">
    <property type="entry name" value="GTPASE ACTIVATING PROTEIN AND CENTROSOME-ASSOCIATED, ISOFORM B"/>
    <property type="match status" value="1"/>
</dbReference>
<feature type="compositionally biased region" description="Polar residues" evidence="4">
    <location>
        <begin position="243"/>
        <end position="253"/>
    </location>
</feature>
<evidence type="ECO:0000313" key="7">
    <source>
        <dbReference type="Proteomes" id="UP001222932"/>
    </source>
</evidence>
<gene>
    <name evidence="6" type="primary">GYP5</name>
    <name evidence="6" type="ORF">CspeluHIS016_0803330</name>
</gene>
<feature type="compositionally biased region" description="Low complexity" evidence="4">
    <location>
        <begin position="185"/>
        <end position="215"/>
    </location>
</feature>
<protein>
    <recommendedName>
        <fullName evidence="5">Rab-GAP TBC domain-containing protein</fullName>
    </recommendedName>
</protein>
<accession>A0AAD3U0C8</accession>
<feature type="compositionally biased region" description="Polar residues" evidence="4">
    <location>
        <begin position="1045"/>
        <end position="1063"/>
    </location>
</feature>
<feature type="compositionally biased region" description="Polar residues" evidence="4">
    <location>
        <begin position="336"/>
        <end position="353"/>
    </location>
</feature>
<feature type="compositionally biased region" description="Polar residues" evidence="4">
    <location>
        <begin position="404"/>
        <end position="424"/>
    </location>
</feature>
<sequence length="1084" mass="116189">MSSPSKSDAGDVVSSPVDIKPTLPSTLKAAPKARTASASSTGGPSRVRAAASLWENKSSSPPASKPPGRPASPGKLRGTDRLAQSSSSGRVTPSSRPSTTRSNSNGRVTPTLTTTKRTPLSPKLNTNNGQVSSSVHGSLKSTTSELDMASPRSATPPLPAAAHSPVKEKVALPPRAPTPPPALSPSPATSHVSSVTSSLLPAAQISPSTDSSPSVPDLPPTIPSVQPQLNIKASLGDEAGPGESSQLEENTQADAKAVKTSLEAASKSVEAAVSKVESKTSAKVKRKTAPKFKGPHENKRGPAPVLIDKPEIEGKLKDAISIQPAEVADEPADTGVDTTDVSLTDGLNASPTEDGSVGETLASVLVPPSPAAPAVRRSPSAPTTPATPSRVAGVASLFNRVLPTSNSTSTLNPPATPTVLSTVATPPRDSSRSAMKDEHLDGAKLSDEQWAAARVKGNDASGSSNKEHESTPVPSPTPTPTTKSSFFSSATSAFSTLQLPSVSLPSLSATSSPQSRSADTTLPPSEPSHLTPAPAMTSAAPSTSPGPSWRTTMTHFLQRTQSASAAPPPVPSNPSRNGSGSVQMPNQADSSSDHYHHMREPEQGPLGEGFERVRNEMEVAAREIRRERAGRGISLGTDENVDWTFWGAVVQDYDNVANERPKELSRAIQQGIPAVIRGPIWQLMSASKNAHLEETYKELLKQTSPYEKSIQKDINRTFPSHKFFQGAIGQEGLFVVCKAYSLYDPDVGYTQGLAFIVATLLLNMPDEEAFCVLVRLMTSYNLRSHYLDNMPGLQLRLFQFDRLVEDVLPLLHTHLVRKGIKSSMYASQWLMTLFSYRFPLSLVYRVTDIVLAEGTEAVFRFAIALLRKCEDQLLKLEFEELLAFLTGDLYECYRIESEDGEEHWRSNDFVRDAYETRITPLMLDQYESEWDEKCRVQTEHARHLEAYARETEQLRGANRHLSSQVKNLEGSLATMNQEHVELVRQLVLAKIAKEDMETELVKYKAMCAALAQGREEDVDLPHIASRGSHTSLTPLPPSRRGSAVVSPTSHSPNLSPQRSTGSGRASPIAIPAERVSPGLAGRAD</sequence>
<keyword evidence="7" id="KW-1185">Reference proteome</keyword>
<dbReference type="SMART" id="SM00164">
    <property type="entry name" value="TBC"/>
    <property type="match status" value="1"/>
</dbReference>
<dbReference type="PROSITE" id="PS50086">
    <property type="entry name" value="TBC_RABGAP"/>
    <property type="match status" value="1"/>
</dbReference>
<feature type="region of interest" description="Disordered" evidence="4">
    <location>
        <begin position="404"/>
        <end position="486"/>
    </location>
</feature>
<evidence type="ECO:0000256" key="1">
    <source>
        <dbReference type="ARBA" id="ARBA00022468"/>
    </source>
</evidence>
<feature type="region of interest" description="Disordered" evidence="4">
    <location>
        <begin position="1"/>
        <end position="259"/>
    </location>
</feature>
<dbReference type="FunFam" id="1.10.472.80:FF:000027">
    <property type="entry name" value="GTPase activating protein (Evi5)"/>
    <property type="match status" value="1"/>
</dbReference>
<evidence type="ECO:0000256" key="4">
    <source>
        <dbReference type="SAM" id="MobiDB-lite"/>
    </source>
</evidence>
<dbReference type="GO" id="GO:0031267">
    <property type="term" value="F:small GTPase binding"/>
    <property type="evidence" value="ECO:0007669"/>
    <property type="project" value="TreeGrafter"/>
</dbReference>
<dbReference type="FunFam" id="1.10.8.270:FF:000001">
    <property type="entry name" value="TBC1 domain family member 1"/>
    <property type="match status" value="1"/>
</dbReference>
<feature type="compositionally biased region" description="Pro residues" evidence="4">
    <location>
        <begin position="174"/>
        <end position="184"/>
    </location>
</feature>
<dbReference type="FunFam" id="1.10.10.750:FF:000003">
    <property type="entry name" value="GTPase activating protein (Evi5)"/>
    <property type="match status" value="1"/>
</dbReference>
<evidence type="ECO:0000256" key="2">
    <source>
        <dbReference type="ARBA" id="ARBA00023054"/>
    </source>
</evidence>
<feature type="compositionally biased region" description="Polar residues" evidence="4">
    <location>
        <begin position="125"/>
        <end position="145"/>
    </location>
</feature>
<proteinExistence type="predicted"/>
<dbReference type="GO" id="GO:0005096">
    <property type="term" value="F:GTPase activator activity"/>
    <property type="evidence" value="ECO:0007669"/>
    <property type="project" value="UniProtKB-KW"/>
</dbReference>
<feature type="coiled-coil region" evidence="3">
    <location>
        <begin position="958"/>
        <end position="985"/>
    </location>
</feature>
<feature type="compositionally biased region" description="Low complexity" evidence="4">
    <location>
        <begin position="504"/>
        <end position="518"/>
    </location>
</feature>
<dbReference type="InterPro" id="IPR050302">
    <property type="entry name" value="Rab_GAP_TBC_domain"/>
</dbReference>
<feature type="region of interest" description="Disordered" evidence="4">
    <location>
        <begin position="369"/>
        <end position="391"/>
    </location>
</feature>
<feature type="compositionally biased region" description="Low complexity" evidence="4">
    <location>
        <begin position="573"/>
        <end position="582"/>
    </location>
</feature>
<feature type="compositionally biased region" description="Basic and acidic residues" evidence="4">
    <location>
        <begin position="591"/>
        <end position="602"/>
    </location>
</feature>
<evidence type="ECO:0000259" key="5">
    <source>
        <dbReference type="PROSITE" id="PS50086"/>
    </source>
</evidence>
<keyword evidence="2 3" id="KW-0175">Coiled coil</keyword>
<dbReference type="SUPFAM" id="SSF47923">
    <property type="entry name" value="Ypt/Rab-GAP domain of gyp1p"/>
    <property type="match status" value="2"/>
</dbReference>
<dbReference type="Proteomes" id="UP001222932">
    <property type="component" value="Unassembled WGS sequence"/>
</dbReference>
<dbReference type="PANTHER" id="PTHR47219">
    <property type="entry name" value="RAB GTPASE-ACTIVATING PROTEIN 1-LIKE"/>
    <property type="match status" value="1"/>
</dbReference>
<feature type="region of interest" description="Disordered" evidence="4">
    <location>
        <begin position="272"/>
        <end position="305"/>
    </location>
</feature>
<dbReference type="EMBL" id="BTCM01000008">
    <property type="protein sequence ID" value="GMK59727.1"/>
    <property type="molecule type" value="Genomic_DNA"/>
</dbReference>
<dbReference type="Gene3D" id="1.10.472.80">
    <property type="entry name" value="Ypt/Rab-GAP domain of gyp1p, domain 3"/>
    <property type="match status" value="1"/>
</dbReference>
<comment type="caution">
    <text evidence="6">The sequence shown here is derived from an EMBL/GenBank/DDBJ whole genome shotgun (WGS) entry which is preliminary data.</text>
</comment>
<dbReference type="Gene3D" id="1.10.10.750">
    <property type="entry name" value="Ypt/Rab-GAP domain of gyp1p, domain 1"/>
    <property type="match status" value="1"/>
</dbReference>
<feature type="region of interest" description="Disordered" evidence="4">
    <location>
        <begin position="325"/>
        <end position="356"/>
    </location>
</feature>
<reference evidence="6" key="2">
    <citation type="submission" date="2023-06" db="EMBL/GenBank/DDBJ databases">
        <authorList>
            <person name="Kobayashi Y."/>
            <person name="Kayamori A."/>
            <person name="Aoki K."/>
            <person name="Shiwa Y."/>
            <person name="Fujita N."/>
            <person name="Sugita T."/>
            <person name="Iwasaki W."/>
            <person name="Tanaka N."/>
            <person name="Takashima M."/>
        </authorList>
    </citation>
    <scope>NUCLEOTIDE SEQUENCE</scope>
    <source>
        <strain evidence="6">HIS016</strain>
    </source>
</reference>
<evidence type="ECO:0000256" key="3">
    <source>
        <dbReference type="SAM" id="Coils"/>
    </source>
</evidence>
<dbReference type="Pfam" id="PF23436">
    <property type="entry name" value="RabGap-TBC_2"/>
    <property type="match status" value="1"/>
</dbReference>
<feature type="compositionally biased region" description="Low complexity" evidence="4">
    <location>
        <begin position="531"/>
        <end position="548"/>
    </location>
</feature>
<feature type="region of interest" description="Disordered" evidence="4">
    <location>
        <begin position="1024"/>
        <end position="1084"/>
    </location>
</feature>